<keyword evidence="5" id="KW-0456">Lyase</keyword>
<keyword evidence="2" id="KW-0479">Metal-binding</keyword>
<dbReference type="Pfam" id="PF02746">
    <property type="entry name" value="MR_MLE_N"/>
    <property type="match status" value="1"/>
</dbReference>
<dbReference type="PANTHER" id="PTHR13794">
    <property type="entry name" value="ENOLASE SUPERFAMILY, MANDELATE RACEMASE"/>
    <property type="match status" value="1"/>
</dbReference>
<evidence type="ECO:0000256" key="3">
    <source>
        <dbReference type="ARBA" id="ARBA00022842"/>
    </source>
</evidence>
<comment type="cofactor">
    <cofactor evidence="1">
        <name>Mg(2+)</name>
        <dbReference type="ChEBI" id="CHEBI:18420"/>
    </cofactor>
</comment>
<keyword evidence="3" id="KW-0460">Magnesium</keyword>
<proteinExistence type="predicted"/>
<feature type="domain" description="Mandelate racemase/muconate lactonizing enzyme C-terminal" evidence="4">
    <location>
        <begin position="189"/>
        <end position="293"/>
    </location>
</feature>
<dbReference type="Pfam" id="PF13378">
    <property type="entry name" value="MR_MLE_C"/>
    <property type="match status" value="1"/>
</dbReference>
<dbReference type="Gene3D" id="3.30.390.10">
    <property type="entry name" value="Enolase-like, N-terminal domain"/>
    <property type="match status" value="1"/>
</dbReference>
<comment type="caution">
    <text evidence="5">The sequence shown here is derived from an EMBL/GenBank/DDBJ whole genome shotgun (WGS) entry which is preliminary data.</text>
</comment>
<keyword evidence="6" id="KW-1185">Reference proteome</keyword>
<dbReference type="InterPro" id="IPR006311">
    <property type="entry name" value="TAT_signal"/>
</dbReference>
<dbReference type="PROSITE" id="PS51318">
    <property type="entry name" value="TAT"/>
    <property type="match status" value="1"/>
</dbReference>
<dbReference type="RefSeq" id="WP_171189008.1">
    <property type="nucleotide sequence ID" value="NZ_WTPX01000130.1"/>
</dbReference>
<dbReference type="InterPro" id="IPR029017">
    <property type="entry name" value="Enolase-like_N"/>
</dbReference>
<evidence type="ECO:0000256" key="1">
    <source>
        <dbReference type="ARBA" id="ARBA00001946"/>
    </source>
</evidence>
<dbReference type="PROSITE" id="PS00909">
    <property type="entry name" value="MR_MLE_2"/>
    <property type="match status" value="1"/>
</dbReference>
<dbReference type="InterPro" id="IPR046945">
    <property type="entry name" value="RHMD-like"/>
</dbReference>
<dbReference type="GO" id="GO:0050032">
    <property type="term" value="F:L-rhamnonate dehydratase activity"/>
    <property type="evidence" value="ECO:0007669"/>
    <property type="project" value="UniProtKB-EC"/>
</dbReference>
<dbReference type="PANTHER" id="PTHR13794:SF58">
    <property type="entry name" value="MITOCHONDRIAL ENOLASE SUPERFAMILY MEMBER 1"/>
    <property type="match status" value="1"/>
</dbReference>
<dbReference type="Gene3D" id="3.20.20.120">
    <property type="entry name" value="Enolase-like C-terminal domain"/>
    <property type="match status" value="1"/>
</dbReference>
<evidence type="ECO:0000313" key="5">
    <source>
        <dbReference type="EMBL" id="NNJ27205.1"/>
    </source>
</evidence>
<dbReference type="InterPro" id="IPR013342">
    <property type="entry name" value="Mandelate_racemase_C"/>
</dbReference>
<dbReference type="EMBL" id="WTPX01000130">
    <property type="protein sequence ID" value="NNJ27205.1"/>
    <property type="molecule type" value="Genomic_DNA"/>
</dbReference>
<organism evidence="5 6">
    <name type="scientific">Alienimonas chondri</name>
    <dbReference type="NCBI Taxonomy" id="2681879"/>
    <lineage>
        <taxon>Bacteria</taxon>
        <taxon>Pseudomonadati</taxon>
        <taxon>Planctomycetota</taxon>
        <taxon>Planctomycetia</taxon>
        <taxon>Planctomycetales</taxon>
        <taxon>Planctomycetaceae</taxon>
        <taxon>Alienimonas</taxon>
    </lineage>
</organism>
<dbReference type="SUPFAM" id="SSF51604">
    <property type="entry name" value="Enolase C-terminal domain-like"/>
    <property type="match status" value="1"/>
</dbReference>
<dbReference type="InterPro" id="IPR029065">
    <property type="entry name" value="Enolase_C-like"/>
</dbReference>
<gene>
    <name evidence="5" type="primary">rhmD</name>
    <name evidence="5" type="ORF">LzC2_33060</name>
</gene>
<dbReference type="SMART" id="SM00922">
    <property type="entry name" value="MR_MLE"/>
    <property type="match status" value="1"/>
</dbReference>
<sequence length="415" mass="44645">MSSPLLYTPNRSTGGPSRRTVLAAGVGGLAAGLLPGRAHAHPNHGGVVPDPHDRFAEAIPLERFDVVTLDGPDGPTTAVRVTAADGGVGVVPANNRLPEIRSLFDRLAAPYFVGADARDLPDLVDHVDTAARHYKYVGMPFWNAVAHCELAIWDLLGRRAGASCTDLLGRRRRRRLKVYVSRFDRDTTPQEAIEQASADLAATGATAVKLKVGRRMSTTPQQNARDLAMVALARQTWGDDVEILLDANGSYSSGEAVRAATRFAAYGVGFLEEPCDWRDVAATQQVREQLDAKDVRIDLAGGEQDSMLARWRQFAEAELYRPMQPDLFYVGGAIRLLTVARIADGAKLPITPHAPRSGVAAFPDTVVRATIANLGRVQEYRRSPEVIDGAVPIPEGPGWGLPWDDAAVRAAAIAG</sequence>
<dbReference type="Proteomes" id="UP000609651">
    <property type="component" value="Unassembled WGS sequence"/>
</dbReference>
<dbReference type="SUPFAM" id="SSF54826">
    <property type="entry name" value="Enolase N-terminal domain-like"/>
    <property type="match status" value="1"/>
</dbReference>
<reference evidence="5 6" key="1">
    <citation type="journal article" date="2020" name="Syst. Appl. Microbiol.">
        <title>Alienimonas chondri sp. nov., a novel planctomycete isolated from the biofilm of the red alga Chondrus crispus.</title>
        <authorList>
            <person name="Vitorino I."/>
            <person name="Albuquerque L."/>
            <person name="Wiegand S."/>
            <person name="Kallscheuer N."/>
            <person name="da Costa M.S."/>
            <person name="Lobo-da-Cunha A."/>
            <person name="Jogler C."/>
            <person name="Lage O.M."/>
        </authorList>
    </citation>
    <scope>NUCLEOTIDE SEQUENCE [LARGE SCALE GENOMIC DNA]</scope>
    <source>
        <strain evidence="5 6">LzC2</strain>
    </source>
</reference>
<evidence type="ECO:0000259" key="4">
    <source>
        <dbReference type="SMART" id="SM00922"/>
    </source>
</evidence>
<protein>
    <submittedName>
        <fullName evidence="5">L-rhamnonate dehydratase</fullName>
        <ecNumber evidence="5">4.2.1.90</ecNumber>
    </submittedName>
</protein>
<name>A0ABX1VGH6_9PLAN</name>
<dbReference type="InterPro" id="IPR013341">
    <property type="entry name" value="Mandelate_racemase_N_dom"/>
</dbReference>
<dbReference type="EC" id="4.2.1.90" evidence="5"/>
<dbReference type="InterPro" id="IPR018110">
    <property type="entry name" value="Mandel_Rmase/mucon_lact_enz_CS"/>
</dbReference>
<dbReference type="SFLD" id="SFLDS00001">
    <property type="entry name" value="Enolase"/>
    <property type="match status" value="1"/>
</dbReference>
<evidence type="ECO:0000256" key="2">
    <source>
        <dbReference type="ARBA" id="ARBA00022723"/>
    </source>
</evidence>
<dbReference type="InterPro" id="IPR036849">
    <property type="entry name" value="Enolase-like_C_sf"/>
</dbReference>
<evidence type="ECO:0000313" key="6">
    <source>
        <dbReference type="Proteomes" id="UP000609651"/>
    </source>
</evidence>
<accession>A0ABX1VGH6</accession>
<dbReference type="CDD" id="cd03316">
    <property type="entry name" value="MR_like"/>
    <property type="match status" value="1"/>
</dbReference>